<reference evidence="3 4" key="1">
    <citation type="submission" date="2024-06" db="EMBL/GenBank/DDBJ databases">
        <title>Sorghum-associated microbial communities from plants grown in Nebraska, USA.</title>
        <authorList>
            <person name="Schachtman D."/>
        </authorList>
    </citation>
    <scope>NUCLEOTIDE SEQUENCE [LARGE SCALE GENOMIC DNA]</scope>
    <source>
        <strain evidence="3 4">1288</strain>
    </source>
</reference>
<feature type="transmembrane region" description="Helical" evidence="1">
    <location>
        <begin position="43"/>
        <end position="63"/>
    </location>
</feature>
<evidence type="ECO:0000313" key="4">
    <source>
        <dbReference type="Proteomes" id="UP001549104"/>
    </source>
</evidence>
<evidence type="ECO:0000313" key="3">
    <source>
        <dbReference type="EMBL" id="MET3656651.1"/>
    </source>
</evidence>
<sequence length="362" mass="40930">MSFTTILLILLVLVIYLLLCFYIGYNGWVWLKTTQFAAFKKTYIMLMILLSLSFFIGRFWSWVPIQFIGGFWLVIFGYSLLLLPLINLAICLLKKKWIFQIGLGTILFFVVVLIYGSYNAWSPVVTTYEVAIDKPATEKELKLVVVSDLHLGSIVGEKHLERLVAEIEVLRPDLILIPGDIIDDYIAPYLDKEMGKILGKLHAPLGVYAVPGNHDYYGNDVDQLVIEMDKIGIHVLADETALVSDDFYIIGRKDLAAKSRITTTALVADLDQNKPMIMMDHQPVEFDEASDSGIDLLLSGHTHRGQLFPANLITRWIFENHYGHIMKGQLHSIVTSGFGTWGPPLRIGSRAEIVEINLKFQK</sequence>
<feature type="domain" description="Calcineurin-like phosphoesterase" evidence="2">
    <location>
        <begin position="142"/>
        <end position="304"/>
    </location>
</feature>
<gene>
    <name evidence="3" type="ORF">ABIC55_001738</name>
</gene>
<dbReference type="PANTHER" id="PTHR31302:SF0">
    <property type="entry name" value="TRANSMEMBRANE PROTEIN WITH METALLOPHOSPHOESTERASE DOMAIN"/>
    <property type="match status" value="1"/>
</dbReference>
<feature type="transmembrane region" description="Helical" evidence="1">
    <location>
        <begin position="97"/>
        <end position="118"/>
    </location>
</feature>
<proteinExistence type="predicted"/>
<dbReference type="RefSeq" id="WP_338652569.1">
    <property type="nucleotide sequence ID" value="NZ_CP146246.1"/>
</dbReference>
<dbReference type="EMBL" id="JBEPME010000002">
    <property type="protein sequence ID" value="MET3656651.1"/>
    <property type="molecule type" value="Genomic_DNA"/>
</dbReference>
<protein>
    <submittedName>
        <fullName evidence="3">MPP superfamily phosphohydrolase</fullName>
    </submittedName>
</protein>
<dbReference type="CDD" id="cd07385">
    <property type="entry name" value="MPP_YkuE_C"/>
    <property type="match status" value="1"/>
</dbReference>
<accession>A0ABV2K6E2</accession>
<dbReference type="PANTHER" id="PTHR31302">
    <property type="entry name" value="TRANSMEMBRANE PROTEIN WITH METALLOPHOSPHOESTERASE DOMAIN-RELATED"/>
    <property type="match status" value="1"/>
</dbReference>
<keyword evidence="1" id="KW-1133">Transmembrane helix</keyword>
<feature type="transmembrane region" description="Helical" evidence="1">
    <location>
        <begin position="6"/>
        <end position="31"/>
    </location>
</feature>
<dbReference type="Pfam" id="PF00149">
    <property type="entry name" value="Metallophos"/>
    <property type="match status" value="1"/>
</dbReference>
<dbReference type="Proteomes" id="UP001549104">
    <property type="component" value="Unassembled WGS sequence"/>
</dbReference>
<keyword evidence="1" id="KW-0472">Membrane</keyword>
<feature type="transmembrane region" description="Helical" evidence="1">
    <location>
        <begin position="69"/>
        <end position="90"/>
    </location>
</feature>
<dbReference type="SUPFAM" id="SSF56300">
    <property type="entry name" value="Metallo-dependent phosphatases"/>
    <property type="match status" value="1"/>
</dbReference>
<name>A0ABV2K6E2_SPOPS</name>
<dbReference type="InterPro" id="IPR029052">
    <property type="entry name" value="Metallo-depent_PP-like"/>
</dbReference>
<keyword evidence="1" id="KW-0812">Transmembrane</keyword>
<evidence type="ECO:0000256" key="1">
    <source>
        <dbReference type="SAM" id="Phobius"/>
    </source>
</evidence>
<keyword evidence="4" id="KW-1185">Reference proteome</keyword>
<comment type="caution">
    <text evidence="3">The sequence shown here is derived from an EMBL/GenBank/DDBJ whole genome shotgun (WGS) entry which is preliminary data.</text>
</comment>
<dbReference type="InterPro" id="IPR051158">
    <property type="entry name" value="Metallophosphoesterase_sf"/>
</dbReference>
<dbReference type="Gene3D" id="3.60.21.10">
    <property type="match status" value="1"/>
</dbReference>
<dbReference type="InterPro" id="IPR004843">
    <property type="entry name" value="Calcineurin-like_PHP"/>
</dbReference>
<organism evidence="3 4">
    <name type="scientific">Sporosarcina psychrophila</name>
    <name type="common">Bacillus psychrophilus</name>
    <dbReference type="NCBI Taxonomy" id="1476"/>
    <lineage>
        <taxon>Bacteria</taxon>
        <taxon>Bacillati</taxon>
        <taxon>Bacillota</taxon>
        <taxon>Bacilli</taxon>
        <taxon>Bacillales</taxon>
        <taxon>Caryophanaceae</taxon>
        <taxon>Sporosarcina</taxon>
    </lineage>
</organism>
<evidence type="ECO:0000259" key="2">
    <source>
        <dbReference type="Pfam" id="PF00149"/>
    </source>
</evidence>